<feature type="transmembrane region" description="Helical" evidence="1">
    <location>
        <begin position="61"/>
        <end position="78"/>
    </location>
</feature>
<dbReference type="Proteomes" id="UP001241747">
    <property type="component" value="Unassembled WGS sequence"/>
</dbReference>
<dbReference type="InterPro" id="IPR004891">
    <property type="entry name" value="Mercury-R_MerC"/>
</dbReference>
<sequence>MTDTTRTNSSPLSVLTAWLRRPWVDIAATSVSLLCLLHCIVPPLLILLFPLLAYEIELPEYIHVVLLAAAIPLSLIALRQGLKDHGKVLLVVLGVLGQGIVAFGVLSESVPVLETGLTVMGVSIVALVHLMNWHIRRRKTAQARASSANGEGIATLT</sequence>
<comment type="caution">
    <text evidence="2">The sequence shown here is derived from an EMBL/GenBank/DDBJ whole genome shotgun (WGS) entry which is preliminary data.</text>
</comment>
<accession>A0ABU0LI41</accession>
<evidence type="ECO:0000313" key="2">
    <source>
        <dbReference type="EMBL" id="MDQ0506802.1"/>
    </source>
</evidence>
<keyword evidence="1" id="KW-1133">Transmembrane helix</keyword>
<proteinExistence type="predicted"/>
<reference evidence="2 3" key="1">
    <citation type="submission" date="2023-07" db="EMBL/GenBank/DDBJ databases">
        <title>Genomic Encyclopedia of Type Strains, Phase IV (KMG-IV): sequencing the most valuable type-strain genomes for metagenomic binning, comparative biology and taxonomic classification.</title>
        <authorList>
            <person name="Goeker M."/>
        </authorList>
    </citation>
    <scope>NUCLEOTIDE SEQUENCE [LARGE SCALE GENOMIC DNA]</scope>
    <source>
        <strain evidence="2 3">DSM 3770</strain>
    </source>
</reference>
<evidence type="ECO:0000313" key="3">
    <source>
        <dbReference type="Proteomes" id="UP001241747"/>
    </source>
</evidence>
<evidence type="ECO:0000256" key="1">
    <source>
        <dbReference type="SAM" id="Phobius"/>
    </source>
</evidence>
<dbReference type="EMBL" id="JAUSVY010000010">
    <property type="protein sequence ID" value="MDQ0506802.1"/>
    <property type="molecule type" value="Genomic_DNA"/>
</dbReference>
<keyword evidence="3" id="KW-1185">Reference proteome</keyword>
<name>A0ABU0LI41_XANAG</name>
<dbReference type="RefSeq" id="WP_237345932.1">
    <property type="nucleotide sequence ID" value="NZ_JABWGX010000014.1"/>
</dbReference>
<evidence type="ECO:0008006" key="4">
    <source>
        <dbReference type="Google" id="ProtNLM"/>
    </source>
</evidence>
<keyword evidence="1" id="KW-0812">Transmembrane</keyword>
<feature type="transmembrane region" description="Helical" evidence="1">
    <location>
        <begin position="112"/>
        <end position="130"/>
    </location>
</feature>
<keyword evidence="1" id="KW-0472">Membrane</keyword>
<feature type="transmembrane region" description="Helical" evidence="1">
    <location>
        <begin position="26"/>
        <end position="49"/>
    </location>
</feature>
<dbReference type="Pfam" id="PF03203">
    <property type="entry name" value="MerC"/>
    <property type="match status" value="1"/>
</dbReference>
<gene>
    <name evidence="2" type="ORF">QOZ94_003617</name>
</gene>
<feature type="transmembrane region" description="Helical" evidence="1">
    <location>
        <begin position="88"/>
        <end position="106"/>
    </location>
</feature>
<protein>
    <recommendedName>
        <fullName evidence="4">MerC domain-containing protein</fullName>
    </recommendedName>
</protein>
<organism evidence="2 3">
    <name type="scientific">Xanthobacter agilis</name>
    <dbReference type="NCBI Taxonomy" id="47492"/>
    <lineage>
        <taxon>Bacteria</taxon>
        <taxon>Pseudomonadati</taxon>
        <taxon>Pseudomonadota</taxon>
        <taxon>Alphaproteobacteria</taxon>
        <taxon>Hyphomicrobiales</taxon>
        <taxon>Xanthobacteraceae</taxon>
        <taxon>Xanthobacter</taxon>
    </lineage>
</organism>